<evidence type="ECO:0000256" key="1">
    <source>
        <dbReference type="ARBA" id="ARBA00022618"/>
    </source>
</evidence>
<name>D5AA93_PICSI</name>
<dbReference type="EMBL" id="BT123121">
    <property type="protein sequence ID" value="ADE76462.1"/>
    <property type="molecule type" value="mRNA"/>
</dbReference>
<evidence type="ECO:0000256" key="2">
    <source>
        <dbReference type="ARBA" id="ARBA00023306"/>
    </source>
</evidence>
<organism evidence="3">
    <name type="scientific">Picea sitchensis</name>
    <name type="common">Sitka spruce</name>
    <name type="synonym">Pinus sitchensis</name>
    <dbReference type="NCBI Taxonomy" id="3332"/>
    <lineage>
        <taxon>Eukaryota</taxon>
        <taxon>Viridiplantae</taxon>
        <taxon>Streptophyta</taxon>
        <taxon>Embryophyta</taxon>
        <taxon>Tracheophyta</taxon>
        <taxon>Spermatophyta</taxon>
        <taxon>Pinopsida</taxon>
        <taxon>Pinidae</taxon>
        <taxon>Conifers I</taxon>
        <taxon>Pinales</taxon>
        <taxon>Pinaceae</taxon>
        <taxon>Picea</taxon>
    </lineage>
</organism>
<evidence type="ECO:0000313" key="3">
    <source>
        <dbReference type="EMBL" id="ADE76462.1"/>
    </source>
</evidence>
<dbReference type="Gene3D" id="1.10.472.10">
    <property type="entry name" value="Cyclin-like"/>
    <property type="match status" value="1"/>
</dbReference>
<dbReference type="GO" id="GO:0019901">
    <property type="term" value="F:protein kinase binding"/>
    <property type="evidence" value="ECO:0007669"/>
    <property type="project" value="InterPro"/>
</dbReference>
<dbReference type="PANTHER" id="PTHR15615">
    <property type="match status" value="1"/>
</dbReference>
<proteinExistence type="evidence at transcript level"/>
<sequence length="112" mass="12818">MRKVATILDMLYFLHYPFVRFFNNAYYAKVGGVSTLEMNRLELEFLFNLDFKLQVTVSTFESYCLKLEKEVAVGGGYQIERPLQFVCGLNGLNNKEETQGQSVVPRVTYGAV</sequence>
<keyword evidence="1" id="KW-0132">Cell division</keyword>
<dbReference type="PANTHER" id="PTHR15615:SF108">
    <property type="entry name" value="PROTEIN CNPPD1"/>
    <property type="match status" value="1"/>
</dbReference>
<protein>
    <recommendedName>
        <fullName evidence="4">Cyclin</fullName>
    </recommendedName>
</protein>
<evidence type="ECO:0008006" key="4">
    <source>
        <dbReference type="Google" id="ProtNLM"/>
    </source>
</evidence>
<dbReference type="InterPro" id="IPR013922">
    <property type="entry name" value="Cyclin_PHO80-like"/>
</dbReference>
<accession>D5AA93</accession>
<reference evidence="3" key="1">
    <citation type="submission" date="2010-04" db="EMBL/GenBank/DDBJ databases">
        <authorList>
            <person name="Reid K.E."/>
            <person name="Liao N."/>
            <person name="Chan S."/>
            <person name="Docking R."/>
            <person name="Taylor G."/>
            <person name="Moore R."/>
            <person name="Mayo M."/>
            <person name="Munro S."/>
            <person name="King J."/>
            <person name="Yanchuk A."/>
            <person name="Holt R."/>
            <person name="Jones S."/>
            <person name="Marra M."/>
            <person name="Ritland C.E."/>
            <person name="Ritland K."/>
            <person name="Bohlmann J."/>
        </authorList>
    </citation>
    <scope>NUCLEOTIDE SEQUENCE</scope>
    <source>
        <tissue evidence="3">Bud</tissue>
    </source>
</reference>
<keyword evidence="2" id="KW-0131">Cell cycle</keyword>
<dbReference type="Pfam" id="PF08613">
    <property type="entry name" value="Cyclin"/>
    <property type="match status" value="1"/>
</dbReference>
<dbReference type="GO" id="GO:0051301">
    <property type="term" value="P:cell division"/>
    <property type="evidence" value="ECO:0007669"/>
    <property type="project" value="UniProtKB-KW"/>
</dbReference>
<dbReference type="AlphaFoldDB" id="D5AA93"/>